<dbReference type="RefSeq" id="WP_224040936.1">
    <property type="nucleotide sequence ID" value="NZ_CAJZAH010000002.1"/>
</dbReference>
<dbReference type="Pfam" id="PF11804">
    <property type="entry name" value="DUF3325"/>
    <property type="match status" value="1"/>
</dbReference>
<sequence>MNNVTALLVCVFAFGALAAATERHRTVFFAGPVSPALIRALRAAGWAGLLLALWIAVAHQGWALGLVHYSGQTSVAAGLVHAALIVRERRGERR</sequence>
<name>A0ABM8WUK4_9BURK</name>
<dbReference type="EMBL" id="CAJZAH010000002">
    <property type="protein sequence ID" value="CAG9171189.1"/>
    <property type="molecule type" value="Genomic_DNA"/>
</dbReference>
<comment type="caution">
    <text evidence="2">The sequence shown here is derived from an EMBL/GenBank/DDBJ whole genome shotgun (WGS) entry which is preliminary data.</text>
</comment>
<evidence type="ECO:0000313" key="2">
    <source>
        <dbReference type="EMBL" id="CAG9171189.1"/>
    </source>
</evidence>
<gene>
    <name evidence="2" type="ORF">LMG21510_01572</name>
</gene>
<dbReference type="Proteomes" id="UP000721236">
    <property type="component" value="Unassembled WGS sequence"/>
</dbReference>
<organism evidence="2 3">
    <name type="scientific">Cupriavidus respiraculi</name>
    <dbReference type="NCBI Taxonomy" id="195930"/>
    <lineage>
        <taxon>Bacteria</taxon>
        <taxon>Pseudomonadati</taxon>
        <taxon>Pseudomonadota</taxon>
        <taxon>Betaproteobacteria</taxon>
        <taxon>Burkholderiales</taxon>
        <taxon>Burkholderiaceae</taxon>
        <taxon>Cupriavidus</taxon>
    </lineage>
</organism>
<reference evidence="2 3" key="1">
    <citation type="submission" date="2021-08" db="EMBL/GenBank/DDBJ databases">
        <authorList>
            <person name="Peeters C."/>
        </authorList>
    </citation>
    <scope>NUCLEOTIDE SEQUENCE [LARGE SCALE GENOMIC DNA]</scope>
    <source>
        <strain evidence="2 3">LMG 21510</strain>
    </source>
</reference>
<proteinExistence type="predicted"/>
<evidence type="ECO:0008006" key="4">
    <source>
        <dbReference type="Google" id="ProtNLM"/>
    </source>
</evidence>
<accession>A0ABM8WUK4</accession>
<evidence type="ECO:0000313" key="3">
    <source>
        <dbReference type="Proteomes" id="UP000721236"/>
    </source>
</evidence>
<keyword evidence="3" id="KW-1185">Reference proteome</keyword>
<evidence type="ECO:0000256" key="1">
    <source>
        <dbReference type="SAM" id="Phobius"/>
    </source>
</evidence>
<protein>
    <recommendedName>
        <fullName evidence="4">DUF3325 domain-containing protein</fullName>
    </recommendedName>
</protein>
<feature type="transmembrane region" description="Helical" evidence="1">
    <location>
        <begin position="36"/>
        <end position="57"/>
    </location>
</feature>
<keyword evidence="1" id="KW-0812">Transmembrane</keyword>
<dbReference type="InterPro" id="IPR021762">
    <property type="entry name" value="DUF3325"/>
</dbReference>
<keyword evidence="1" id="KW-1133">Transmembrane helix</keyword>
<keyword evidence="1" id="KW-0472">Membrane</keyword>